<evidence type="ECO:0000256" key="8">
    <source>
        <dbReference type="HAMAP-Rule" id="MF_01445"/>
    </source>
</evidence>
<evidence type="ECO:0000256" key="7">
    <source>
        <dbReference type="ARBA" id="ARBA00048117"/>
    </source>
</evidence>
<feature type="binding site" evidence="8">
    <location>
        <position position="114"/>
    </location>
    <ligand>
        <name>Fe cation</name>
        <dbReference type="ChEBI" id="CHEBI:24875"/>
    </ligand>
</feature>
<keyword evidence="6 8" id="KW-0012">Acyltransferase</keyword>
<feature type="binding site" evidence="8">
    <location>
        <position position="205"/>
    </location>
    <ligand>
        <name>substrate</name>
    </ligand>
</feature>
<feature type="domain" description="Gcp-like" evidence="9">
    <location>
        <begin position="29"/>
        <end position="124"/>
    </location>
</feature>
<keyword evidence="4 8" id="KW-0479">Metal-binding</keyword>
<keyword evidence="5 8" id="KW-0408">Iron</keyword>
<dbReference type="AlphaFoldDB" id="A0A1G1VN54"/>
<dbReference type="PANTHER" id="PTHR11735">
    <property type="entry name" value="TRNA N6-ADENOSINE THREONYLCARBAMOYLTRANSFERASE"/>
    <property type="match status" value="1"/>
</dbReference>
<gene>
    <name evidence="8" type="primary">tsaD</name>
    <name evidence="10" type="ORF">A2785_03585</name>
</gene>
<comment type="similarity">
    <text evidence="8">Belongs to the KAE1 / TsaD family.</text>
</comment>
<comment type="caution">
    <text evidence="10">The sequence shown here is derived from an EMBL/GenBank/DDBJ whole genome shotgun (WGS) entry which is preliminary data.</text>
</comment>
<feature type="binding site" evidence="8">
    <location>
        <position position="192"/>
    </location>
    <ligand>
        <name>substrate</name>
    </ligand>
</feature>
<protein>
    <recommendedName>
        <fullName evidence="8">tRNA N6-adenosine threonylcarbamoyltransferase</fullName>
        <ecNumber evidence="8">2.3.1.234</ecNumber>
    </recommendedName>
    <alternativeName>
        <fullName evidence="8">N6-L-threonylcarbamoyladenine synthase</fullName>
        <shortName evidence="8">t(6)A synthase</shortName>
    </alternativeName>
    <alternativeName>
        <fullName evidence="8">t(6)A37 threonylcarbamoyladenosine biosynthesis protein TsaD</fullName>
    </alternativeName>
    <alternativeName>
        <fullName evidence="8">tRNA threonylcarbamoyladenosine biosynthesis protein TsaD</fullName>
    </alternativeName>
</protein>
<evidence type="ECO:0000313" key="11">
    <source>
        <dbReference type="Proteomes" id="UP000179069"/>
    </source>
</evidence>
<comment type="catalytic activity">
    <reaction evidence="7 8">
        <text>L-threonylcarbamoyladenylate + adenosine(37) in tRNA = N(6)-L-threonylcarbamoyladenosine(37) in tRNA + AMP + H(+)</text>
        <dbReference type="Rhea" id="RHEA:37059"/>
        <dbReference type="Rhea" id="RHEA-COMP:10162"/>
        <dbReference type="Rhea" id="RHEA-COMP:10163"/>
        <dbReference type="ChEBI" id="CHEBI:15378"/>
        <dbReference type="ChEBI" id="CHEBI:73682"/>
        <dbReference type="ChEBI" id="CHEBI:74411"/>
        <dbReference type="ChEBI" id="CHEBI:74418"/>
        <dbReference type="ChEBI" id="CHEBI:456215"/>
        <dbReference type="EC" id="2.3.1.234"/>
    </reaction>
</comment>
<dbReference type="Gene3D" id="3.30.420.40">
    <property type="match status" value="2"/>
</dbReference>
<evidence type="ECO:0000256" key="4">
    <source>
        <dbReference type="ARBA" id="ARBA00022723"/>
    </source>
</evidence>
<feature type="binding site" evidence="8">
    <location>
        <begin position="159"/>
        <end position="163"/>
    </location>
    <ligand>
        <name>substrate</name>
    </ligand>
</feature>
<name>A0A1G1VN54_9BACT</name>
<feature type="domain" description="Gcp-like" evidence="9">
    <location>
        <begin position="147"/>
        <end position="351"/>
    </location>
</feature>
<accession>A0A1G1VN54</accession>
<evidence type="ECO:0000256" key="3">
    <source>
        <dbReference type="ARBA" id="ARBA00022694"/>
    </source>
</evidence>
<comment type="subcellular location">
    <subcellularLocation>
        <location evidence="8">Cytoplasm</location>
    </subcellularLocation>
</comment>
<dbReference type="Proteomes" id="UP000179069">
    <property type="component" value="Unassembled WGS sequence"/>
</dbReference>
<dbReference type="PRINTS" id="PR00789">
    <property type="entry name" value="OSIALOPTASE"/>
</dbReference>
<dbReference type="GO" id="GO:0005737">
    <property type="term" value="C:cytoplasm"/>
    <property type="evidence" value="ECO:0007669"/>
    <property type="project" value="UniProtKB-SubCell"/>
</dbReference>
<dbReference type="SUPFAM" id="SSF53067">
    <property type="entry name" value="Actin-like ATPase domain"/>
    <property type="match status" value="1"/>
</dbReference>
<sequence length="376" mass="40534">MKILGIETSCDETAAAVVEGTAIDRKVIVLSQAVASSQEFHQNTGGIVPEVAARKQIELLLPVLSEALHKIRLQDIDAIAVTAGPGLSGSLLVGVETARVLALAWGKPLLAVNHLVAHLYANWVGVKSKSEARNSKQFRNLKSQNTNTKIPEFPALGLVVSGGHTDLVLMHSHEDIERLGSTRDDAAGEAFDKIARMLGLAYPGGPAIAAEAEKFKIQNSKFKISLPRPMMDSEEYDYSFSGLKSAVMRQLSGRKPSGQLVRAIAQEAQEAICEVLITKLARAINEYRPKSVLVAGGVAANRRLRQRLKFEIPSKGATPKVGQAGRRNLKFEIALFIPPVELCTDNAASVAASAFYRFSPTPWTRVAIDPGLTIAE</sequence>
<organism evidence="10 11">
    <name type="scientific">Candidatus Chisholmbacteria bacterium RIFCSPHIGHO2_01_FULL_49_18</name>
    <dbReference type="NCBI Taxonomy" id="1797590"/>
    <lineage>
        <taxon>Bacteria</taxon>
        <taxon>Candidatus Chisholmiibacteriota</taxon>
    </lineage>
</organism>
<evidence type="ECO:0000256" key="1">
    <source>
        <dbReference type="ARBA" id="ARBA00022490"/>
    </source>
</evidence>
<evidence type="ECO:0000256" key="6">
    <source>
        <dbReference type="ARBA" id="ARBA00023315"/>
    </source>
</evidence>
<proteinExistence type="inferred from homology"/>
<dbReference type="InterPro" id="IPR043129">
    <property type="entry name" value="ATPase_NBD"/>
</dbReference>
<feature type="binding site" evidence="8">
    <location>
        <position position="345"/>
    </location>
    <ligand>
        <name>Fe cation</name>
        <dbReference type="ChEBI" id="CHEBI:24875"/>
    </ligand>
</feature>
<evidence type="ECO:0000256" key="5">
    <source>
        <dbReference type="ARBA" id="ARBA00023004"/>
    </source>
</evidence>
<dbReference type="PANTHER" id="PTHR11735:SF6">
    <property type="entry name" value="TRNA N6-ADENOSINE THREONYLCARBAMOYLTRANSFERASE, MITOCHONDRIAL"/>
    <property type="match status" value="1"/>
</dbReference>
<reference evidence="10 11" key="1">
    <citation type="journal article" date="2016" name="Nat. Commun.">
        <title>Thousands of microbial genomes shed light on interconnected biogeochemical processes in an aquifer system.</title>
        <authorList>
            <person name="Anantharaman K."/>
            <person name="Brown C.T."/>
            <person name="Hug L.A."/>
            <person name="Sharon I."/>
            <person name="Castelle C.J."/>
            <person name="Probst A.J."/>
            <person name="Thomas B.C."/>
            <person name="Singh A."/>
            <person name="Wilkins M.J."/>
            <person name="Karaoz U."/>
            <person name="Brodie E.L."/>
            <person name="Williams K.H."/>
            <person name="Hubbard S.S."/>
            <person name="Banfield J.F."/>
        </authorList>
    </citation>
    <scope>NUCLEOTIDE SEQUENCE [LARGE SCALE GENOMIC DNA]</scope>
</reference>
<dbReference type="Pfam" id="PF00814">
    <property type="entry name" value="TsaD"/>
    <property type="match status" value="2"/>
</dbReference>
<keyword evidence="2 8" id="KW-0808">Transferase</keyword>
<dbReference type="InterPro" id="IPR022450">
    <property type="entry name" value="TsaD"/>
</dbReference>
<dbReference type="NCBIfam" id="TIGR03723">
    <property type="entry name" value="T6A_TsaD_YgjD"/>
    <property type="match status" value="1"/>
</dbReference>
<dbReference type="EC" id="2.3.1.234" evidence="8"/>
<dbReference type="GO" id="GO:0005506">
    <property type="term" value="F:iron ion binding"/>
    <property type="evidence" value="ECO:0007669"/>
    <property type="project" value="UniProtKB-UniRule"/>
</dbReference>
<dbReference type="GO" id="GO:0002949">
    <property type="term" value="P:tRNA threonylcarbamoyladenosine modification"/>
    <property type="evidence" value="ECO:0007669"/>
    <property type="project" value="UniProtKB-UniRule"/>
</dbReference>
<feature type="binding site" evidence="8">
    <location>
        <position position="118"/>
    </location>
    <ligand>
        <name>Fe cation</name>
        <dbReference type="ChEBI" id="CHEBI:24875"/>
    </ligand>
</feature>
<feature type="binding site" evidence="8">
    <location>
        <position position="301"/>
    </location>
    <ligand>
        <name>substrate</name>
    </ligand>
</feature>
<evidence type="ECO:0000259" key="9">
    <source>
        <dbReference type="Pfam" id="PF00814"/>
    </source>
</evidence>
<dbReference type="EMBL" id="MHCI01000009">
    <property type="protein sequence ID" value="OGY16821.1"/>
    <property type="molecule type" value="Genomic_DNA"/>
</dbReference>
<keyword evidence="3 8" id="KW-0819">tRNA processing</keyword>
<comment type="cofactor">
    <cofactor evidence="8">
        <name>Fe(2+)</name>
        <dbReference type="ChEBI" id="CHEBI:29033"/>
    </cofactor>
    <text evidence="8">Binds 1 Fe(2+) ion per subunit.</text>
</comment>
<evidence type="ECO:0000313" key="10">
    <source>
        <dbReference type="EMBL" id="OGY16821.1"/>
    </source>
</evidence>
<dbReference type="FunFam" id="3.30.420.40:FF:000012">
    <property type="entry name" value="tRNA N6-adenosine threonylcarbamoyltransferase"/>
    <property type="match status" value="1"/>
</dbReference>
<dbReference type="InterPro" id="IPR017861">
    <property type="entry name" value="KAE1/TsaD"/>
</dbReference>
<comment type="function">
    <text evidence="8">Required for the formation of a threonylcarbamoyl group on adenosine at position 37 (t(6)A37) in tRNAs that read codons beginning with adenine. Is involved in the transfer of the threonylcarbamoyl moiety of threonylcarbamoyl-AMP (TC-AMP) to the N6 group of A37, together with TsaE and TsaB. TsaD likely plays a direct catalytic role in this reaction.</text>
</comment>
<dbReference type="InterPro" id="IPR000905">
    <property type="entry name" value="Gcp-like_dom"/>
</dbReference>
<keyword evidence="1 8" id="KW-0963">Cytoplasm</keyword>
<dbReference type="FunFam" id="3.30.420.40:FF:000040">
    <property type="entry name" value="tRNA N6-adenosine threonylcarbamoyltransferase"/>
    <property type="match status" value="1"/>
</dbReference>
<dbReference type="HAMAP" id="MF_01445">
    <property type="entry name" value="TsaD"/>
    <property type="match status" value="1"/>
</dbReference>
<evidence type="ECO:0000256" key="2">
    <source>
        <dbReference type="ARBA" id="ARBA00022679"/>
    </source>
</evidence>
<comment type="caution">
    <text evidence="8">Lacks conserved residue(s) required for the propagation of feature annotation.</text>
</comment>
<dbReference type="GO" id="GO:0061711">
    <property type="term" value="F:tRNA N(6)-L-threonylcarbamoyladenine synthase activity"/>
    <property type="evidence" value="ECO:0007669"/>
    <property type="project" value="UniProtKB-EC"/>
</dbReference>